<accession>A0A1N7SPQ8</accession>
<dbReference type="Gene3D" id="3.40.190.290">
    <property type="match status" value="1"/>
</dbReference>
<name>A0A1N7SPQ8_9BURK</name>
<dbReference type="SUPFAM" id="SSF46785">
    <property type="entry name" value="Winged helix' DNA-binding domain"/>
    <property type="match status" value="1"/>
</dbReference>
<evidence type="ECO:0000256" key="1">
    <source>
        <dbReference type="ARBA" id="ARBA00009437"/>
    </source>
</evidence>
<dbReference type="GO" id="GO:0003677">
    <property type="term" value="F:DNA binding"/>
    <property type="evidence" value="ECO:0007669"/>
    <property type="project" value="UniProtKB-KW"/>
</dbReference>
<dbReference type="InterPro" id="IPR005119">
    <property type="entry name" value="LysR_subst-bd"/>
</dbReference>
<organism evidence="7 8">
    <name type="scientific">Paraburkholderia piptadeniae</name>
    <dbReference type="NCBI Taxonomy" id="1701573"/>
    <lineage>
        <taxon>Bacteria</taxon>
        <taxon>Pseudomonadati</taxon>
        <taxon>Pseudomonadota</taxon>
        <taxon>Betaproteobacteria</taxon>
        <taxon>Burkholderiales</taxon>
        <taxon>Burkholderiaceae</taxon>
        <taxon>Paraburkholderia</taxon>
    </lineage>
</organism>
<evidence type="ECO:0000256" key="4">
    <source>
        <dbReference type="ARBA" id="ARBA00023159"/>
    </source>
</evidence>
<dbReference type="Pfam" id="PF03466">
    <property type="entry name" value="LysR_substrate"/>
    <property type="match status" value="1"/>
</dbReference>
<dbReference type="CDD" id="cd08433">
    <property type="entry name" value="PBP2_Nac"/>
    <property type="match status" value="1"/>
</dbReference>
<reference evidence="7" key="1">
    <citation type="submission" date="2016-12" db="EMBL/GenBank/DDBJ databases">
        <authorList>
            <person name="Moulin L."/>
        </authorList>
    </citation>
    <scope>NUCLEOTIDE SEQUENCE [LARGE SCALE GENOMIC DNA]</scope>
    <source>
        <strain evidence="7">STM 7183</strain>
    </source>
</reference>
<dbReference type="Gene3D" id="1.10.10.10">
    <property type="entry name" value="Winged helix-like DNA-binding domain superfamily/Winged helix DNA-binding domain"/>
    <property type="match status" value="1"/>
</dbReference>
<dbReference type="PROSITE" id="PS50931">
    <property type="entry name" value="HTH_LYSR"/>
    <property type="match status" value="1"/>
</dbReference>
<dbReference type="InterPro" id="IPR036390">
    <property type="entry name" value="WH_DNA-bd_sf"/>
</dbReference>
<keyword evidence="3" id="KW-0238">DNA-binding</keyword>
<proteinExistence type="inferred from homology"/>
<keyword evidence="4" id="KW-0010">Activator</keyword>
<dbReference type="SUPFAM" id="SSF53850">
    <property type="entry name" value="Periplasmic binding protein-like II"/>
    <property type="match status" value="1"/>
</dbReference>
<dbReference type="FunFam" id="1.10.10.10:FF:000001">
    <property type="entry name" value="LysR family transcriptional regulator"/>
    <property type="match status" value="1"/>
</dbReference>
<dbReference type="EMBL" id="CYGY02000068">
    <property type="protein sequence ID" value="SIT49419.1"/>
    <property type="molecule type" value="Genomic_DNA"/>
</dbReference>
<keyword evidence="5" id="KW-0804">Transcription</keyword>
<dbReference type="PRINTS" id="PR00039">
    <property type="entry name" value="HTHLYSR"/>
</dbReference>
<evidence type="ECO:0000313" key="7">
    <source>
        <dbReference type="EMBL" id="SIT49419.1"/>
    </source>
</evidence>
<gene>
    <name evidence="7" type="ORF">BN2476_680129</name>
</gene>
<evidence type="ECO:0000313" key="8">
    <source>
        <dbReference type="Proteomes" id="UP000195569"/>
    </source>
</evidence>
<dbReference type="InterPro" id="IPR000847">
    <property type="entry name" value="LysR_HTH_N"/>
</dbReference>
<feature type="domain" description="HTH lysR-type" evidence="6">
    <location>
        <begin position="1"/>
        <end position="58"/>
    </location>
</feature>
<dbReference type="AlphaFoldDB" id="A0A1N7SPQ8"/>
<dbReference type="Pfam" id="PF00126">
    <property type="entry name" value="HTH_1"/>
    <property type="match status" value="1"/>
</dbReference>
<comment type="similarity">
    <text evidence="1">Belongs to the LysR transcriptional regulatory family.</text>
</comment>
<protein>
    <submittedName>
        <fullName evidence="7">Transcriptional regulator, LysR family</fullName>
    </submittedName>
</protein>
<comment type="caution">
    <text evidence="7">The sequence shown here is derived from an EMBL/GenBank/DDBJ whole genome shotgun (WGS) entry which is preliminary data.</text>
</comment>
<evidence type="ECO:0000256" key="3">
    <source>
        <dbReference type="ARBA" id="ARBA00023125"/>
    </source>
</evidence>
<dbReference type="GO" id="GO:0003700">
    <property type="term" value="F:DNA-binding transcription factor activity"/>
    <property type="evidence" value="ECO:0007669"/>
    <property type="project" value="InterPro"/>
</dbReference>
<keyword evidence="2" id="KW-0805">Transcription regulation</keyword>
<evidence type="ECO:0000259" key="6">
    <source>
        <dbReference type="PROSITE" id="PS50931"/>
    </source>
</evidence>
<dbReference type="RefSeq" id="WP_087738416.1">
    <property type="nucleotide sequence ID" value="NZ_CYGY02000068.1"/>
</dbReference>
<dbReference type="GO" id="GO:2000142">
    <property type="term" value="P:regulation of DNA-templated transcription initiation"/>
    <property type="evidence" value="ECO:0007669"/>
    <property type="project" value="TreeGrafter"/>
</dbReference>
<evidence type="ECO:0000256" key="2">
    <source>
        <dbReference type="ARBA" id="ARBA00023015"/>
    </source>
</evidence>
<dbReference type="PANTHER" id="PTHR30293">
    <property type="entry name" value="TRANSCRIPTIONAL REGULATORY PROTEIN NAC-RELATED"/>
    <property type="match status" value="1"/>
</dbReference>
<keyword evidence="8" id="KW-1185">Reference proteome</keyword>
<evidence type="ECO:0000256" key="5">
    <source>
        <dbReference type="ARBA" id="ARBA00023163"/>
    </source>
</evidence>
<sequence>MDIKQLRALLAVAETGSVTRAAEALHIVQPAVSRQLKLLEEDVGIALFERGRYGMELTESGEILAQHARRALLELDRARSEIQPSNAQISGIVTVGLLPSTSDLLAGPLLDEVKNQHPAVNLRISVGYAGYLRDWLESGEVDAALLYNPKATPTIQVQPLLEESLCVVGPWSAQLSSDRSIALADLAAWPLILPSAGHGIRNLLEQACPGTGMKLNVVAETNSMNVQKNLVVRGHGYTILPSIAVTEDVARKQLGASPLSDQELQRTIVLALPNTRRIPMAVRAVASLLEREMKLAVERGDWPTARWISD</sequence>
<dbReference type="InterPro" id="IPR036388">
    <property type="entry name" value="WH-like_DNA-bd_sf"/>
</dbReference>
<dbReference type="Proteomes" id="UP000195569">
    <property type="component" value="Unassembled WGS sequence"/>
</dbReference>
<dbReference type="OrthoDB" id="8587114at2"/>
<dbReference type="PANTHER" id="PTHR30293:SF0">
    <property type="entry name" value="NITROGEN ASSIMILATION REGULATORY PROTEIN NAC"/>
    <property type="match status" value="1"/>
</dbReference>